<keyword evidence="1" id="KW-0732">Signal</keyword>
<dbReference type="AlphaFoldDB" id="A0A0H4WQD8"/>
<organism evidence="3 4">
    <name type="scientific">Pseudomyxococcus hansupus</name>
    <dbReference type="NCBI Taxonomy" id="1297742"/>
    <lineage>
        <taxon>Bacteria</taxon>
        <taxon>Pseudomonadati</taxon>
        <taxon>Myxococcota</taxon>
        <taxon>Myxococcia</taxon>
        <taxon>Myxococcales</taxon>
        <taxon>Cystobacterineae</taxon>
        <taxon>Myxococcaceae</taxon>
        <taxon>Pseudomyxococcus</taxon>
    </lineage>
</organism>
<dbReference type="InterPro" id="IPR011008">
    <property type="entry name" value="Dimeric_a/b-barrel"/>
</dbReference>
<dbReference type="PATRIC" id="fig|1297742.4.peg.2678"/>
<feature type="chain" id="PRO_5005211920" description="ABM domain-containing protein" evidence="1">
    <location>
        <begin position="26"/>
        <end position="131"/>
    </location>
</feature>
<dbReference type="SUPFAM" id="SSF54909">
    <property type="entry name" value="Dimeric alpha+beta barrel"/>
    <property type="match status" value="1"/>
</dbReference>
<sequence length="131" mass="14438">MMKPRHALILCAAMAASFLGGLAFAGKAAVPVVRIAELEIDPAQLDAYQAAVKEEMATSVRIEPGVLAIYAVAEKAHPNRLRFFEMYADEAAYRSHLASPHFQKYVKTTQQMILSRKLIETVPVLLATNPR</sequence>
<dbReference type="PANTHER" id="PTHR33336">
    <property type="entry name" value="QUINOL MONOOXYGENASE YGIN-RELATED"/>
    <property type="match status" value="1"/>
</dbReference>
<dbReference type="STRING" id="1297742.A176_002653"/>
<accession>A0A0H4WQD8</accession>
<dbReference type="KEGG" id="mym:A176_002653"/>
<dbReference type="Proteomes" id="UP000009026">
    <property type="component" value="Chromosome"/>
</dbReference>
<feature type="signal peptide" evidence="1">
    <location>
        <begin position="1"/>
        <end position="25"/>
    </location>
</feature>
<gene>
    <name evidence="3" type="ORF">A176_002653</name>
</gene>
<dbReference type="Gene3D" id="3.30.70.100">
    <property type="match status" value="1"/>
</dbReference>
<feature type="domain" description="ABM" evidence="2">
    <location>
        <begin position="32"/>
        <end position="122"/>
    </location>
</feature>
<dbReference type="GO" id="GO:0003824">
    <property type="term" value="F:catalytic activity"/>
    <property type="evidence" value="ECO:0007669"/>
    <property type="project" value="TreeGrafter"/>
</dbReference>
<evidence type="ECO:0000313" key="3">
    <source>
        <dbReference type="EMBL" id="AKQ65741.1"/>
    </source>
</evidence>
<proteinExistence type="predicted"/>
<dbReference type="EMBL" id="CP012109">
    <property type="protein sequence ID" value="AKQ65741.1"/>
    <property type="molecule type" value="Genomic_DNA"/>
</dbReference>
<dbReference type="Pfam" id="PF03992">
    <property type="entry name" value="ABM"/>
    <property type="match status" value="1"/>
</dbReference>
<keyword evidence="4" id="KW-1185">Reference proteome</keyword>
<evidence type="ECO:0000259" key="2">
    <source>
        <dbReference type="PROSITE" id="PS51725"/>
    </source>
</evidence>
<dbReference type="InterPro" id="IPR050744">
    <property type="entry name" value="AI-2_Isomerase_LsrG"/>
</dbReference>
<reference evidence="3 4" key="1">
    <citation type="journal article" date="2016" name="PLoS ONE">
        <title>Complete Genome Sequence and Comparative Genomics of a Novel Myxobacterium Myxococcus hansupus.</title>
        <authorList>
            <person name="Sharma G."/>
            <person name="Narwani T."/>
            <person name="Subramanian S."/>
        </authorList>
    </citation>
    <scope>NUCLEOTIDE SEQUENCE [LARGE SCALE GENOMIC DNA]</scope>
    <source>
        <strain evidence="4">mixupus</strain>
    </source>
</reference>
<dbReference type="PROSITE" id="PS51725">
    <property type="entry name" value="ABM"/>
    <property type="match status" value="1"/>
</dbReference>
<dbReference type="InterPro" id="IPR007138">
    <property type="entry name" value="ABM_dom"/>
</dbReference>
<dbReference type="eggNOG" id="COG1359">
    <property type="taxonomic scope" value="Bacteria"/>
</dbReference>
<name>A0A0H4WQD8_9BACT</name>
<evidence type="ECO:0000313" key="4">
    <source>
        <dbReference type="Proteomes" id="UP000009026"/>
    </source>
</evidence>
<dbReference type="PANTHER" id="PTHR33336:SF3">
    <property type="entry name" value="ABM DOMAIN-CONTAINING PROTEIN"/>
    <property type="match status" value="1"/>
</dbReference>
<evidence type="ECO:0000256" key="1">
    <source>
        <dbReference type="SAM" id="SignalP"/>
    </source>
</evidence>
<protein>
    <recommendedName>
        <fullName evidence="2">ABM domain-containing protein</fullName>
    </recommendedName>
</protein>